<dbReference type="Gene3D" id="3.40.190.10">
    <property type="entry name" value="Periplasmic binding protein-like II"/>
    <property type="match status" value="1"/>
</dbReference>
<dbReference type="PANTHER" id="PTHR42928">
    <property type="entry name" value="TRICARBOXYLATE-BINDING PROTEIN"/>
    <property type="match status" value="1"/>
</dbReference>
<evidence type="ECO:0000256" key="1">
    <source>
        <dbReference type="ARBA" id="ARBA00006987"/>
    </source>
</evidence>
<name>A0A9X2PEJ3_9HYPH</name>
<dbReference type="Pfam" id="PF03401">
    <property type="entry name" value="TctC"/>
    <property type="match status" value="1"/>
</dbReference>
<dbReference type="EMBL" id="JANTHZ010000010">
    <property type="protein sequence ID" value="MCS0497261.1"/>
    <property type="molecule type" value="Genomic_DNA"/>
</dbReference>
<reference evidence="3" key="1">
    <citation type="submission" date="2022-08" db="EMBL/GenBank/DDBJ databases">
        <authorList>
            <person name="Li F."/>
        </authorList>
    </citation>
    <scope>NUCLEOTIDE SEQUENCE</scope>
    <source>
        <strain evidence="3">MQZ15Z-1</strain>
    </source>
</reference>
<dbReference type="Proteomes" id="UP001151088">
    <property type="component" value="Unassembled WGS sequence"/>
</dbReference>
<dbReference type="AlphaFoldDB" id="A0A9X2PEJ3"/>
<evidence type="ECO:0000256" key="2">
    <source>
        <dbReference type="SAM" id="SignalP"/>
    </source>
</evidence>
<proteinExistence type="inferred from homology"/>
<dbReference type="InterPro" id="IPR042100">
    <property type="entry name" value="Bug_dom1"/>
</dbReference>
<dbReference type="Gene3D" id="3.40.190.150">
    <property type="entry name" value="Bordetella uptake gene, domain 1"/>
    <property type="match status" value="1"/>
</dbReference>
<evidence type="ECO:0000313" key="3">
    <source>
        <dbReference type="EMBL" id="MCS0497261.1"/>
    </source>
</evidence>
<keyword evidence="2" id="KW-0732">Signal</keyword>
<dbReference type="SUPFAM" id="SSF53850">
    <property type="entry name" value="Periplasmic binding protein-like II"/>
    <property type="match status" value="1"/>
</dbReference>
<protein>
    <submittedName>
        <fullName evidence="3">Tripartite tricarboxylate transporter substrate-binding protein</fullName>
    </submittedName>
</protein>
<organism evidence="3 4">
    <name type="scientific">Ancylobacter mangrovi</name>
    <dbReference type="NCBI Taxonomy" id="2972472"/>
    <lineage>
        <taxon>Bacteria</taxon>
        <taxon>Pseudomonadati</taxon>
        <taxon>Pseudomonadota</taxon>
        <taxon>Alphaproteobacteria</taxon>
        <taxon>Hyphomicrobiales</taxon>
        <taxon>Xanthobacteraceae</taxon>
        <taxon>Ancylobacter</taxon>
    </lineage>
</organism>
<feature type="signal peptide" evidence="2">
    <location>
        <begin position="1"/>
        <end position="40"/>
    </location>
</feature>
<keyword evidence="4" id="KW-1185">Reference proteome</keyword>
<gene>
    <name evidence="3" type="ORF">NVS89_19415</name>
</gene>
<dbReference type="RefSeq" id="WP_258734412.1">
    <property type="nucleotide sequence ID" value="NZ_JANTHZ010000010.1"/>
</dbReference>
<accession>A0A9X2PEJ3</accession>
<evidence type="ECO:0000313" key="4">
    <source>
        <dbReference type="Proteomes" id="UP001151088"/>
    </source>
</evidence>
<sequence>MAGTFFKQAENGRAFAPAKGLSTLSLVAALALVPLTAARAADECAFFKDKTVELVVPFSAGGGFDAYGRMVAKYMGDELGAANMIVRNQPGAGGLLATNQTWAAKPDGLRIQLIAASGMIAAEFGGAAGVAFKTNGFSWIGRVSGEPDVIATGPDSPIKSLADIAKIGGERTVRIGSTGLGSPQYITARLLATVIETKSQVITGFSGAPEVFASLGRGDLDLFASSLSAAEAAEKAQTARTLWVFGTEREPSRPELVPLSEVVDAKFLPLITVQASVTAAGRALAAPPGIAPERLQCLRDAFDRTVASTAFLDESRQLNRPVEPLSGKRVAELIKTATEGAPKEYLDLLHESFTQ</sequence>
<feature type="chain" id="PRO_5040816281" evidence="2">
    <location>
        <begin position="41"/>
        <end position="355"/>
    </location>
</feature>
<dbReference type="PANTHER" id="PTHR42928:SF5">
    <property type="entry name" value="BLR1237 PROTEIN"/>
    <property type="match status" value="1"/>
</dbReference>
<comment type="caution">
    <text evidence="3">The sequence shown here is derived from an EMBL/GenBank/DDBJ whole genome shotgun (WGS) entry which is preliminary data.</text>
</comment>
<dbReference type="InterPro" id="IPR005064">
    <property type="entry name" value="BUG"/>
</dbReference>
<comment type="similarity">
    <text evidence="1">Belongs to the UPF0065 (bug) family.</text>
</comment>